<name>A0AAW0TLE9_SCYPA</name>
<evidence type="ECO:0000313" key="2">
    <source>
        <dbReference type="EMBL" id="KAK8388573.1"/>
    </source>
</evidence>
<comment type="caution">
    <text evidence="2">The sequence shown here is derived from an EMBL/GenBank/DDBJ whole genome shotgun (WGS) entry which is preliminary data.</text>
</comment>
<dbReference type="Proteomes" id="UP001487740">
    <property type="component" value="Unassembled WGS sequence"/>
</dbReference>
<dbReference type="EMBL" id="JARAKH010000028">
    <property type="protein sequence ID" value="KAK8388573.1"/>
    <property type="molecule type" value="Genomic_DNA"/>
</dbReference>
<keyword evidence="3" id="KW-1185">Reference proteome</keyword>
<evidence type="ECO:0000313" key="3">
    <source>
        <dbReference type="Proteomes" id="UP001487740"/>
    </source>
</evidence>
<accession>A0AAW0TLE9</accession>
<gene>
    <name evidence="2" type="ORF">O3P69_020513</name>
</gene>
<sequence length="100" mass="11404">MVKLFEMYGVVFLMGLVAFSSARVTRQTCQLPSATNFTYLKEEQECNTVFNTVDICGVTFPNNSCSTQPVRMDIQCKVYTIPIVISDDRRVYIGSYCYQD</sequence>
<feature type="chain" id="PRO_5043878145" evidence="1">
    <location>
        <begin position="23"/>
        <end position="100"/>
    </location>
</feature>
<proteinExistence type="predicted"/>
<protein>
    <submittedName>
        <fullName evidence="2">Uncharacterized protein</fullName>
    </submittedName>
</protein>
<reference evidence="2 3" key="1">
    <citation type="submission" date="2023-03" db="EMBL/GenBank/DDBJ databases">
        <title>High-quality genome of Scylla paramamosain provides insights in environmental adaptation.</title>
        <authorList>
            <person name="Zhang L."/>
        </authorList>
    </citation>
    <scope>NUCLEOTIDE SEQUENCE [LARGE SCALE GENOMIC DNA]</scope>
    <source>
        <strain evidence="2">LZ_2023a</strain>
        <tissue evidence="2">Muscle</tissue>
    </source>
</reference>
<feature type="signal peptide" evidence="1">
    <location>
        <begin position="1"/>
        <end position="22"/>
    </location>
</feature>
<dbReference type="AlphaFoldDB" id="A0AAW0TLE9"/>
<evidence type="ECO:0000256" key="1">
    <source>
        <dbReference type="SAM" id="SignalP"/>
    </source>
</evidence>
<organism evidence="2 3">
    <name type="scientific">Scylla paramamosain</name>
    <name type="common">Mud crab</name>
    <dbReference type="NCBI Taxonomy" id="85552"/>
    <lineage>
        <taxon>Eukaryota</taxon>
        <taxon>Metazoa</taxon>
        <taxon>Ecdysozoa</taxon>
        <taxon>Arthropoda</taxon>
        <taxon>Crustacea</taxon>
        <taxon>Multicrustacea</taxon>
        <taxon>Malacostraca</taxon>
        <taxon>Eumalacostraca</taxon>
        <taxon>Eucarida</taxon>
        <taxon>Decapoda</taxon>
        <taxon>Pleocyemata</taxon>
        <taxon>Brachyura</taxon>
        <taxon>Eubrachyura</taxon>
        <taxon>Portunoidea</taxon>
        <taxon>Portunidae</taxon>
        <taxon>Portuninae</taxon>
        <taxon>Scylla</taxon>
    </lineage>
</organism>
<keyword evidence="1" id="KW-0732">Signal</keyword>